<dbReference type="EMBL" id="CACRXK020001633">
    <property type="protein sequence ID" value="CAB3990275.1"/>
    <property type="molecule type" value="Genomic_DNA"/>
</dbReference>
<dbReference type="Pfam" id="PF03564">
    <property type="entry name" value="DUF1759"/>
    <property type="match status" value="1"/>
</dbReference>
<feature type="region of interest" description="Disordered" evidence="1">
    <location>
        <begin position="271"/>
        <end position="435"/>
    </location>
</feature>
<feature type="region of interest" description="Disordered" evidence="1">
    <location>
        <begin position="492"/>
        <end position="526"/>
    </location>
</feature>
<comment type="caution">
    <text evidence="2">The sequence shown here is derived from an EMBL/GenBank/DDBJ whole genome shotgun (WGS) entry which is preliminary data.</text>
</comment>
<evidence type="ECO:0000256" key="1">
    <source>
        <dbReference type="SAM" id="MobiDB-lite"/>
    </source>
</evidence>
<evidence type="ECO:0000313" key="2">
    <source>
        <dbReference type="EMBL" id="CAB3990275.1"/>
    </source>
</evidence>
<feature type="compositionally biased region" description="Basic residues" evidence="1">
    <location>
        <begin position="492"/>
        <end position="508"/>
    </location>
</feature>
<keyword evidence="3" id="KW-1185">Reference proteome</keyword>
<gene>
    <name evidence="2" type="ORF">PACLA_8A005650</name>
</gene>
<feature type="compositionally biased region" description="Basic and acidic residues" evidence="1">
    <location>
        <begin position="382"/>
        <end position="392"/>
    </location>
</feature>
<feature type="compositionally biased region" description="Basic and acidic residues" evidence="1">
    <location>
        <begin position="400"/>
        <end position="412"/>
    </location>
</feature>
<feature type="compositionally biased region" description="Polar residues" evidence="1">
    <location>
        <begin position="319"/>
        <end position="345"/>
    </location>
</feature>
<feature type="compositionally biased region" description="Basic and acidic residues" evidence="1">
    <location>
        <begin position="347"/>
        <end position="358"/>
    </location>
</feature>
<proteinExistence type="predicted"/>
<accession>A0A6S7GEZ9</accession>
<protein>
    <submittedName>
        <fullName evidence="2">Uncharacterized protein</fullName>
    </submittedName>
</protein>
<feature type="compositionally biased region" description="Polar residues" evidence="1">
    <location>
        <begin position="359"/>
        <end position="378"/>
    </location>
</feature>
<dbReference type="PANTHER" id="PTHR47331">
    <property type="entry name" value="PHD-TYPE DOMAIN-CONTAINING PROTEIN"/>
    <property type="match status" value="1"/>
</dbReference>
<reference evidence="2" key="1">
    <citation type="submission" date="2020-04" db="EMBL/GenBank/DDBJ databases">
        <authorList>
            <person name="Alioto T."/>
            <person name="Alioto T."/>
            <person name="Gomez Garrido J."/>
        </authorList>
    </citation>
    <scope>NUCLEOTIDE SEQUENCE</scope>
    <source>
        <strain evidence="2">A484AB</strain>
    </source>
</reference>
<name>A0A6S7GEZ9_PARCT</name>
<sequence length="579" mass="66051">MESEALDTKLTRLEITVQRTEFVLTSARREQIKRHLEALKLKAISRETDECKRGVEHKKIANKENLSKINKWHDEIDEKLNKADIEISRLEVWLNNKEKHEKFSAQEEQLKFELKLHETKLKLQTELTTNSSPDTSNTTTITVSEKTAKLPKLMISKFNGSYMDWPRFWGQFSEAVDKSTIAPISKFTYLCELLEPSVKRVVEALPFTPEGYNRAKSILKDRFGKESEIEKAYVKEILELPHITSPSPKKIGEFYEKLSYSVQALKTMKRLDQLKTDDKKPAKESTPDKSQDNSQPENLPKQPNSDKEPQPASNVPPAQDTQPNYQANNQAPELTFTAQQANNGENKPIKDSNPEKSEQNSQNPQQLNPTNGQQQNFAAENLDTKDKQKPIEESAPLKPNLKDGKQQVEDQPKPAANFKPASGVKSKGKSPVGVPAYSYKDLVTQELEAIKDSPSTKQFKADVLKEVQVKLKFGTFPQIDTSKVFVKHKVAKPNRKHSVTKPKQRKGKGNMQPCTRKTKPNMESCTRKAKPNMELCTRKAKPNMESCTSIASYMVKRREGKLQRKRNCIVERRNIILRE</sequence>
<dbReference type="Proteomes" id="UP001152795">
    <property type="component" value="Unassembled WGS sequence"/>
</dbReference>
<evidence type="ECO:0000313" key="3">
    <source>
        <dbReference type="Proteomes" id="UP001152795"/>
    </source>
</evidence>
<organism evidence="2 3">
    <name type="scientific">Paramuricea clavata</name>
    <name type="common">Red gorgonian</name>
    <name type="synonym">Violescent sea-whip</name>
    <dbReference type="NCBI Taxonomy" id="317549"/>
    <lineage>
        <taxon>Eukaryota</taxon>
        <taxon>Metazoa</taxon>
        <taxon>Cnidaria</taxon>
        <taxon>Anthozoa</taxon>
        <taxon>Octocorallia</taxon>
        <taxon>Malacalcyonacea</taxon>
        <taxon>Plexauridae</taxon>
        <taxon>Paramuricea</taxon>
    </lineage>
</organism>
<dbReference type="AlphaFoldDB" id="A0A6S7GEZ9"/>
<dbReference type="InterPro" id="IPR005312">
    <property type="entry name" value="DUF1759"/>
</dbReference>
<feature type="compositionally biased region" description="Basic and acidic residues" evidence="1">
    <location>
        <begin position="271"/>
        <end position="291"/>
    </location>
</feature>
<feature type="compositionally biased region" description="Polar residues" evidence="1">
    <location>
        <begin position="292"/>
        <end position="303"/>
    </location>
</feature>
<dbReference type="OrthoDB" id="6014932at2759"/>